<dbReference type="InterPro" id="IPR036388">
    <property type="entry name" value="WH-like_DNA-bd_sf"/>
</dbReference>
<dbReference type="PRINTS" id="PR00364">
    <property type="entry name" value="DISEASERSIST"/>
</dbReference>
<dbReference type="SUPFAM" id="SSF46894">
    <property type="entry name" value="C-terminal effector domain of the bipartite response regulators"/>
    <property type="match status" value="1"/>
</dbReference>
<dbReference type="Pfam" id="PF13401">
    <property type="entry name" value="AAA_22"/>
    <property type="match status" value="1"/>
</dbReference>
<dbReference type="InterPro" id="IPR058852">
    <property type="entry name" value="HTH_77"/>
</dbReference>
<dbReference type="SMART" id="SM00862">
    <property type="entry name" value="Trans_reg_C"/>
    <property type="match status" value="1"/>
</dbReference>
<dbReference type="PROSITE" id="PS50005">
    <property type="entry name" value="TPR"/>
    <property type="match status" value="1"/>
</dbReference>
<evidence type="ECO:0000256" key="5">
    <source>
        <dbReference type="SAM" id="MobiDB-lite"/>
    </source>
</evidence>
<accession>A0ABV6S082</accession>
<keyword evidence="8" id="KW-1185">Reference proteome</keyword>
<evidence type="ECO:0000313" key="8">
    <source>
        <dbReference type="Proteomes" id="UP001589896"/>
    </source>
</evidence>
<gene>
    <name evidence="7" type="ORF">ACFFGH_32855</name>
</gene>
<dbReference type="PANTHER" id="PTHR47691">
    <property type="entry name" value="REGULATOR-RELATED"/>
    <property type="match status" value="1"/>
</dbReference>
<keyword evidence="2 4" id="KW-0238">DNA-binding</keyword>
<dbReference type="SUPFAM" id="SSF48452">
    <property type="entry name" value="TPR-like"/>
    <property type="match status" value="2"/>
</dbReference>
<dbReference type="InterPro" id="IPR027417">
    <property type="entry name" value="P-loop_NTPase"/>
</dbReference>
<reference evidence="7 8" key="1">
    <citation type="submission" date="2024-09" db="EMBL/GenBank/DDBJ databases">
        <authorList>
            <person name="Sun Q."/>
            <person name="Mori K."/>
        </authorList>
    </citation>
    <scope>NUCLEOTIDE SEQUENCE [LARGE SCALE GENOMIC DNA]</scope>
    <source>
        <strain evidence="7 8">KCTC 23076</strain>
    </source>
</reference>
<evidence type="ECO:0000256" key="4">
    <source>
        <dbReference type="PROSITE-ProRule" id="PRU01091"/>
    </source>
</evidence>
<evidence type="ECO:0000256" key="2">
    <source>
        <dbReference type="ARBA" id="ARBA00023125"/>
    </source>
</evidence>
<dbReference type="Gene3D" id="1.10.10.10">
    <property type="entry name" value="Winged helix-like DNA-binding domain superfamily/Winged helix DNA-binding domain"/>
    <property type="match status" value="1"/>
</dbReference>
<dbReference type="Gene3D" id="1.25.40.10">
    <property type="entry name" value="Tetratricopeptide repeat domain"/>
    <property type="match status" value="3"/>
</dbReference>
<comment type="caution">
    <text evidence="7">The sequence shown here is derived from an EMBL/GenBank/DDBJ whole genome shotgun (WGS) entry which is preliminary data.</text>
</comment>
<dbReference type="Proteomes" id="UP001589896">
    <property type="component" value="Unassembled WGS sequence"/>
</dbReference>
<comment type="similarity">
    <text evidence="1">Belongs to the AfsR/DnrI/RedD regulatory family.</text>
</comment>
<dbReference type="Pfam" id="PF00486">
    <property type="entry name" value="Trans_reg_C"/>
    <property type="match status" value="1"/>
</dbReference>
<dbReference type="CDD" id="cd15831">
    <property type="entry name" value="BTAD"/>
    <property type="match status" value="1"/>
</dbReference>
<evidence type="ECO:0000259" key="6">
    <source>
        <dbReference type="PROSITE" id="PS51755"/>
    </source>
</evidence>
<proteinExistence type="inferred from homology"/>
<name>A0ABV6S082_9GAMM</name>
<dbReference type="InterPro" id="IPR001867">
    <property type="entry name" value="OmpR/PhoB-type_DNA-bd"/>
</dbReference>
<sequence>MTTEDHSARVPAMEFRLLGPFEVLVDGATVPIGGQAERSLLALLLLHPGEAQSTSRLIEQLWGDDSAPVDPVNAVQIRVSKLRRALSRLGPTPPALVTSAGGYRLEVDPDAVDVHRFLKDVADARNESDPAASESRLAAALELWRGAPLIDFLDEPWATAEADRLKEVRLAAAEERIGAALRGGRARSVLDEVRRLVDANPLHEALAGLLIWALYLLGRQADALAAYQLIRERLDEELGLEPSTALRELEARVLRQDPALGTPETPDATWKAGPATSTDSRSIAATTPPHPHSAYRGPRRLPNRLTSFVGREAELLRLAELVPHRRLVTLLGPGGAGKTSLAIELARTVASRFADGVRLVELSHVSDPADLAPRVAEALGISPELDPGEQLVDRILGYASERSMLVLLDNCEHLIARCAELTAALLQETPDVAIVATSREPLGVPGEVLYRVEPLKTPATAGGSDETLLSFPAVRLFVDRMSSANPQAADEPLELEVVARISRELDGLPLAIELAAARTSTMSVQEIADRLADRFGFLSSGPRTADERQRTLRAAVDWSHDSLPAIERVLLRRLAVFRGGWSASGAEHVATGQQLTAEAVPDALANLVDRSLVQRSAGPQTRYSLLETVRAYALERLIEAGEREAVEARHRRWILDLSVESERGLRGPAQRAWLDRMQAELDNIRSALNWATQDVGERGDYGCALAGALGWFFHLGRHIEGREILGRLAGARVETTAANAAYLQARAVLERPGASVVHPDAACGRFAAESAALFEQVGDTYHASLSRALEAVEAVQSMPRARAEALLANAAGAFAGLPDEWGVAFTHLVGLAIEIAHGGLETVRRSGEETAARFRRLGDDWGLAAVLYQLGIAYRQAGEHQDAIAAFQEAAAVARRLGLSSVVQGALSGAGVCAVGLDRFELASGFFGEAARTQTEQGDPGGKAQAAHGAGLIARARGDYAAALNWFTAALEGFREMRAPLSAAAALSGIGRCQLSFGRVAEAERAYAELEQIAERGNDPLIEAWACEAKAQFLAHAGNASEALQMIERAKAIRTQARRPGLAFEEREVAALLGSLRAGANA</sequence>
<dbReference type="Pfam" id="PF03704">
    <property type="entry name" value="BTAD"/>
    <property type="match status" value="1"/>
</dbReference>
<organism evidence="7 8">
    <name type="scientific">Lysobacter korlensis</name>
    <dbReference type="NCBI Taxonomy" id="553636"/>
    <lineage>
        <taxon>Bacteria</taxon>
        <taxon>Pseudomonadati</taxon>
        <taxon>Pseudomonadota</taxon>
        <taxon>Gammaproteobacteria</taxon>
        <taxon>Lysobacterales</taxon>
        <taxon>Lysobacteraceae</taxon>
        <taxon>Lysobacter</taxon>
    </lineage>
</organism>
<dbReference type="RefSeq" id="WP_386676844.1">
    <property type="nucleotide sequence ID" value="NZ_JBHLTG010000016.1"/>
</dbReference>
<evidence type="ECO:0000256" key="1">
    <source>
        <dbReference type="ARBA" id="ARBA00005820"/>
    </source>
</evidence>
<dbReference type="InterPro" id="IPR011990">
    <property type="entry name" value="TPR-like_helical_dom_sf"/>
</dbReference>
<evidence type="ECO:0000256" key="3">
    <source>
        <dbReference type="PROSITE-ProRule" id="PRU00339"/>
    </source>
</evidence>
<dbReference type="InterPro" id="IPR005158">
    <property type="entry name" value="BTAD"/>
</dbReference>
<evidence type="ECO:0000313" key="7">
    <source>
        <dbReference type="EMBL" id="MFC0682645.1"/>
    </source>
</evidence>
<feature type="compositionally biased region" description="Polar residues" evidence="5">
    <location>
        <begin position="275"/>
        <end position="285"/>
    </location>
</feature>
<dbReference type="SMART" id="SM01043">
    <property type="entry name" value="BTAD"/>
    <property type="match status" value="1"/>
</dbReference>
<feature type="repeat" description="TPR" evidence="3">
    <location>
        <begin position="864"/>
        <end position="897"/>
    </location>
</feature>
<dbReference type="PROSITE" id="PS51755">
    <property type="entry name" value="OMPR_PHOB"/>
    <property type="match status" value="1"/>
</dbReference>
<dbReference type="EMBL" id="JBHLTG010000016">
    <property type="protein sequence ID" value="MFC0682645.1"/>
    <property type="molecule type" value="Genomic_DNA"/>
</dbReference>
<keyword evidence="3" id="KW-0802">TPR repeat</keyword>
<feature type="region of interest" description="Disordered" evidence="5">
    <location>
        <begin position="256"/>
        <end position="299"/>
    </location>
</feature>
<dbReference type="Gene3D" id="3.40.50.300">
    <property type="entry name" value="P-loop containing nucleotide triphosphate hydrolases"/>
    <property type="match status" value="1"/>
</dbReference>
<feature type="DNA-binding region" description="OmpR/PhoB-type" evidence="4">
    <location>
        <begin position="5"/>
        <end position="107"/>
    </location>
</feature>
<dbReference type="Pfam" id="PF25872">
    <property type="entry name" value="HTH_77"/>
    <property type="match status" value="1"/>
</dbReference>
<dbReference type="SUPFAM" id="SSF52540">
    <property type="entry name" value="P-loop containing nucleoside triphosphate hydrolases"/>
    <property type="match status" value="1"/>
</dbReference>
<protein>
    <submittedName>
        <fullName evidence="7">BTAD domain-containing putative transcriptional regulator</fullName>
    </submittedName>
</protein>
<feature type="domain" description="OmpR/PhoB-type" evidence="6">
    <location>
        <begin position="5"/>
        <end position="107"/>
    </location>
</feature>
<dbReference type="SMART" id="SM00028">
    <property type="entry name" value="TPR"/>
    <property type="match status" value="4"/>
</dbReference>
<dbReference type="PANTHER" id="PTHR47691:SF3">
    <property type="entry name" value="HTH-TYPE TRANSCRIPTIONAL REGULATOR RV0890C-RELATED"/>
    <property type="match status" value="1"/>
</dbReference>
<dbReference type="Pfam" id="PF13176">
    <property type="entry name" value="TPR_7"/>
    <property type="match status" value="1"/>
</dbReference>
<dbReference type="InterPro" id="IPR049945">
    <property type="entry name" value="AAA_22"/>
</dbReference>
<dbReference type="InterPro" id="IPR019734">
    <property type="entry name" value="TPR_rpt"/>
</dbReference>
<dbReference type="InterPro" id="IPR016032">
    <property type="entry name" value="Sig_transdc_resp-reg_C-effctor"/>
</dbReference>